<name>A0ABV1B952_9FIRM</name>
<keyword evidence="1" id="KW-0812">Transmembrane</keyword>
<proteinExistence type="predicted"/>
<reference evidence="2 3" key="1">
    <citation type="submission" date="2024-03" db="EMBL/GenBank/DDBJ databases">
        <title>Human intestinal bacterial collection.</title>
        <authorList>
            <person name="Pauvert C."/>
            <person name="Hitch T.C.A."/>
            <person name="Clavel T."/>
        </authorList>
    </citation>
    <scope>NUCLEOTIDE SEQUENCE [LARGE SCALE GENOMIC DNA]</scope>
    <source>
        <strain evidence="2 3">CLA-AA-H190</strain>
    </source>
</reference>
<feature type="transmembrane region" description="Helical" evidence="1">
    <location>
        <begin position="15"/>
        <end position="35"/>
    </location>
</feature>
<sequence length="196" mass="22435">MTYNDFIALHPWVDLTLNLFETFAPVIVAILAIIINNSKSSKRDKLNKKLDMIVNCENILIQKVSLMECAMDELIDKFGDVLQCTTIEKVRPLLNDYKSAKSEALKSLMELYNYSTSATGILYENIDAEDIGSEIRTIIKSIDEMIVTHVTRNGLRRMGDEEIKKANTIKDDYDSFKAWQAVKIQTIMEKTFELVK</sequence>
<evidence type="ECO:0000313" key="2">
    <source>
        <dbReference type="EMBL" id="MEQ2366950.1"/>
    </source>
</evidence>
<dbReference type="Proteomes" id="UP001469749">
    <property type="component" value="Unassembled WGS sequence"/>
</dbReference>
<dbReference type="EMBL" id="JBBMEK010000435">
    <property type="protein sequence ID" value="MEQ2366950.1"/>
    <property type="molecule type" value="Genomic_DNA"/>
</dbReference>
<comment type="caution">
    <text evidence="2">The sequence shown here is derived from an EMBL/GenBank/DDBJ whole genome shotgun (WGS) entry which is preliminary data.</text>
</comment>
<evidence type="ECO:0000256" key="1">
    <source>
        <dbReference type="SAM" id="Phobius"/>
    </source>
</evidence>
<keyword evidence="3" id="KW-1185">Reference proteome</keyword>
<gene>
    <name evidence="2" type="ORF">WMO25_17975</name>
</gene>
<accession>A0ABV1B952</accession>
<organism evidence="2 3">
    <name type="scientific">Coprococcus intestinihominis</name>
    <dbReference type="NCBI Taxonomy" id="3133154"/>
    <lineage>
        <taxon>Bacteria</taxon>
        <taxon>Bacillati</taxon>
        <taxon>Bacillota</taxon>
        <taxon>Clostridia</taxon>
        <taxon>Lachnospirales</taxon>
        <taxon>Lachnospiraceae</taxon>
        <taxon>Coprococcus</taxon>
    </lineage>
</organism>
<dbReference type="RefSeq" id="WP_349086592.1">
    <property type="nucleotide sequence ID" value="NZ_JBBMEK010000435.1"/>
</dbReference>
<keyword evidence="1" id="KW-0472">Membrane</keyword>
<evidence type="ECO:0000313" key="3">
    <source>
        <dbReference type="Proteomes" id="UP001469749"/>
    </source>
</evidence>
<protein>
    <submittedName>
        <fullName evidence="2">Uncharacterized protein</fullName>
    </submittedName>
</protein>
<keyword evidence="1" id="KW-1133">Transmembrane helix</keyword>